<sequence>MKDEDDHALSRAQSRSLRRIYNGRSVPILADGKTFLTYKDARHYLLSLPREARDAAYAEMRNQGGIDQPDAEPEETTASPKSFP</sequence>
<organism evidence="2 3">
    <name type="scientific">Sphingobium subterraneum</name>
    <dbReference type="NCBI Taxonomy" id="627688"/>
    <lineage>
        <taxon>Bacteria</taxon>
        <taxon>Pseudomonadati</taxon>
        <taxon>Pseudomonadota</taxon>
        <taxon>Alphaproteobacteria</taxon>
        <taxon>Sphingomonadales</taxon>
        <taxon>Sphingomonadaceae</taxon>
        <taxon>Sphingobium</taxon>
    </lineage>
</organism>
<protein>
    <submittedName>
        <fullName evidence="2">Alpha-beta hydrolase superfamily lysophospholipase</fullName>
    </submittedName>
</protein>
<gene>
    <name evidence="2" type="ORF">FHS92_001766</name>
</gene>
<evidence type="ECO:0000256" key="1">
    <source>
        <dbReference type="SAM" id="MobiDB-lite"/>
    </source>
</evidence>
<dbReference type="GO" id="GO:0016787">
    <property type="term" value="F:hydrolase activity"/>
    <property type="evidence" value="ECO:0007669"/>
    <property type="project" value="UniProtKB-KW"/>
</dbReference>
<name>A0A841IZM3_9SPHN</name>
<evidence type="ECO:0000313" key="2">
    <source>
        <dbReference type="EMBL" id="MBB6124037.1"/>
    </source>
</evidence>
<dbReference type="AlphaFoldDB" id="A0A841IZM3"/>
<proteinExistence type="predicted"/>
<dbReference type="Proteomes" id="UP000552700">
    <property type="component" value="Unassembled WGS sequence"/>
</dbReference>
<accession>A0A841IZM3</accession>
<evidence type="ECO:0000313" key="3">
    <source>
        <dbReference type="Proteomes" id="UP000552700"/>
    </source>
</evidence>
<dbReference type="EMBL" id="JACIJP010000002">
    <property type="protein sequence ID" value="MBB6124037.1"/>
    <property type="molecule type" value="Genomic_DNA"/>
</dbReference>
<keyword evidence="2" id="KW-0378">Hydrolase</keyword>
<reference evidence="2 3" key="1">
    <citation type="submission" date="2020-08" db="EMBL/GenBank/DDBJ databases">
        <title>Genomic Encyclopedia of Type Strains, Phase IV (KMG-IV): sequencing the most valuable type-strain genomes for metagenomic binning, comparative biology and taxonomic classification.</title>
        <authorList>
            <person name="Goeker M."/>
        </authorList>
    </citation>
    <scope>NUCLEOTIDE SEQUENCE [LARGE SCALE GENOMIC DNA]</scope>
    <source>
        <strain evidence="2 3">DSM 102255</strain>
    </source>
</reference>
<keyword evidence="3" id="KW-1185">Reference proteome</keyword>
<comment type="caution">
    <text evidence="2">The sequence shown here is derived from an EMBL/GenBank/DDBJ whole genome shotgun (WGS) entry which is preliminary data.</text>
</comment>
<feature type="region of interest" description="Disordered" evidence="1">
    <location>
        <begin position="56"/>
        <end position="84"/>
    </location>
</feature>
<dbReference type="RefSeq" id="WP_184079650.1">
    <property type="nucleotide sequence ID" value="NZ_JACIJP010000002.1"/>
</dbReference>